<feature type="compositionally biased region" description="Polar residues" evidence="1">
    <location>
        <begin position="123"/>
        <end position="141"/>
    </location>
</feature>
<evidence type="ECO:0000313" key="2">
    <source>
        <dbReference type="EMBL" id="AQS50744.1"/>
    </source>
</evidence>
<reference evidence="2 3" key="1">
    <citation type="submission" date="2017-01" db="EMBL/GenBank/DDBJ databases">
        <title>Complete Genome Sequence of Paenalcaligenes hominis, Isolated from a paraplegic Patient with neurogenic bladder.</title>
        <authorList>
            <person name="Mukhopadhyay R."/>
            <person name="Joaquin J."/>
            <person name="Hogue R."/>
            <person name="Kilaru A."/>
            <person name="Jospin G."/>
            <person name="Mars K."/>
            <person name="Eisen J.A."/>
            <person name="Chaturvedi V."/>
        </authorList>
    </citation>
    <scope>NUCLEOTIDE SEQUENCE [LARGE SCALE GENOMIC DNA]</scope>
    <source>
        <strain evidence="2 3">15S00501</strain>
    </source>
</reference>
<dbReference type="EMBL" id="CP019697">
    <property type="protein sequence ID" value="AQS50744.1"/>
    <property type="molecule type" value="Genomic_DNA"/>
</dbReference>
<gene>
    <name evidence="2" type="ORF">PAEH1_02750</name>
</gene>
<dbReference type="Proteomes" id="UP000189369">
    <property type="component" value="Chromosome"/>
</dbReference>
<protein>
    <recommendedName>
        <fullName evidence="4">DnaT DNA-binding domain-containing protein</fullName>
    </recommendedName>
</protein>
<sequence>MSPLDTLRIVSQPIAYYPALAKHVGGITTAIFLGQLIYWDGKGESDLGTHKTSEEWEAETGLSYREQTGARKNLRALGLLIETHQRLKHRIYYRLNHEAFNEFLRSLNDSKTEEQDGGEDGESASNDSATPQLPEAQSPNDENAIGEQPETQSGDDAKRNPLIDTKTTTVITTKNTCDSPNRTKYSESFNRFWLAYPNTPRRVAKAKCFDIWKRKKLDDLADELITHVNAMAKTKAWQDGYEPAPLTYLNQDRWEDGLPGPEVVAGRTTQPSGYGVNKQEALEARNREIARMALMGGQNG</sequence>
<accession>A0A1U9JYC2</accession>
<evidence type="ECO:0008006" key="4">
    <source>
        <dbReference type="Google" id="ProtNLM"/>
    </source>
</evidence>
<feature type="compositionally biased region" description="Low complexity" evidence="1">
    <location>
        <begin position="165"/>
        <end position="176"/>
    </location>
</feature>
<dbReference type="OrthoDB" id="5526813at2"/>
<name>A0A1U9JYC2_9BURK</name>
<feature type="region of interest" description="Disordered" evidence="1">
    <location>
        <begin position="111"/>
        <end position="181"/>
    </location>
</feature>
<organism evidence="2 3">
    <name type="scientific">Paenalcaligenes hominis</name>
    <dbReference type="NCBI Taxonomy" id="643674"/>
    <lineage>
        <taxon>Bacteria</taxon>
        <taxon>Pseudomonadati</taxon>
        <taxon>Pseudomonadota</taxon>
        <taxon>Betaproteobacteria</taxon>
        <taxon>Burkholderiales</taxon>
        <taxon>Alcaligenaceae</taxon>
        <taxon>Paenalcaligenes</taxon>
    </lineage>
</organism>
<dbReference type="STRING" id="643674.PAEH1_02750"/>
<dbReference type="AlphaFoldDB" id="A0A1U9JYC2"/>
<dbReference type="KEGG" id="phn:PAEH1_02750"/>
<evidence type="ECO:0000313" key="3">
    <source>
        <dbReference type="Proteomes" id="UP000189369"/>
    </source>
</evidence>
<evidence type="ECO:0000256" key="1">
    <source>
        <dbReference type="SAM" id="MobiDB-lite"/>
    </source>
</evidence>
<proteinExistence type="predicted"/>